<dbReference type="PANTHER" id="PTHR33098:SF57">
    <property type="entry name" value="DUF4408 DOMAIN PROTEIN"/>
    <property type="match status" value="1"/>
</dbReference>
<dbReference type="PANTHER" id="PTHR33098">
    <property type="entry name" value="COTTON FIBER (DUF761)"/>
    <property type="match status" value="1"/>
</dbReference>
<feature type="domain" description="DUF4408" evidence="3">
    <location>
        <begin position="15"/>
        <end position="43"/>
    </location>
</feature>
<keyword evidence="5" id="KW-1185">Reference proteome</keyword>
<keyword evidence="2" id="KW-0812">Transmembrane</keyword>
<reference evidence="4 5" key="1">
    <citation type="journal article" date="2017" name="Plant Biotechnol. J.">
        <title>A comprehensive draft genome sequence for lupin (Lupinus angustifolius), an emerging health food: insights into plant-microbe interactions and legume evolution.</title>
        <authorList>
            <person name="Hane J.K."/>
            <person name="Ming Y."/>
            <person name="Kamphuis L.G."/>
            <person name="Nelson M.N."/>
            <person name="Garg G."/>
            <person name="Atkins C.A."/>
            <person name="Bayer P.E."/>
            <person name="Bravo A."/>
            <person name="Bringans S."/>
            <person name="Cannon S."/>
            <person name="Edwards D."/>
            <person name="Foley R."/>
            <person name="Gao L.L."/>
            <person name="Harrison M.J."/>
            <person name="Huang W."/>
            <person name="Hurgobin B."/>
            <person name="Li S."/>
            <person name="Liu C.W."/>
            <person name="McGrath A."/>
            <person name="Morahan G."/>
            <person name="Murray J."/>
            <person name="Weller J."/>
            <person name="Jian J."/>
            <person name="Singh K.B."/>
        </authorList>
    </citation>
    <scope>NUCLEOTIDE SEQUENCE [LARGE SCALE GENOMIC DNA]</scope>
    <source>
        <strain evidence="5">cv. Tanjil</strain>
        <tissue evidence="4">Whole plant</tissue>
    </source>
</reference>
<feature type="compositionally biased region" description="Acidic residues" evidence="1">
    <location>
        <begin position="165"/>
        <end position="191"/>
    </location>
</feature>
<dbReference type="STRING" id="3871.A0A4P1RVC5"/>
<evidence type="ECO:0000313" key="5">
    <source>
        <dbReference type="Proteomes" id="UP000188354"/>
    </source>
</evidence>
<keyword evidence="2" id="KW-1133">Transmembrane helix</keyword>
<dbReference type="Gramene" id="OIW18718">
    <property type="protein sequence ID" value="OIW18718"/>
    <property type="gene ID" value="TanjilG_13470"/>
</dbReference>
<dbReference type="InterPro" id="IPR025520">
    <property type="entry name" value="DUF4408"/>
</dbReference>
<dbReference type="Pfam" id="PF05553">
    <property type="entry name" value="DUF761"/>
    <property type="match status" value="1"/>
</dbReference>
<keyword evidence="2" id="KW-0472">Membrane</keyword>
<dbReference type="InterPro" id="IPR008480">
    <property type="entry name" value="DUF761_pln"/>
</dbReference>
<protein>
    <recommendedName>
        <fullName evidence="3">DUF4408 domain-containing protein</fullName>
    </recommendedName>
</protein>
<evidence type="ECO:0000259" key="3">
    <source>
        <dbReference type="Pfam" id="PF14364"/>
    </source>
</evidence>
<feature type="region of interest" description="Disordered" evidence="1">
    <location>
        <begin position="146"/>
        <end position="200"/>
    </location>
</feature>
<accession>A0A4P1RVC5</accession>
<evidence type="ECO:0000313" key="4">
    <source>
        <dbReference type="EMBL" id="OIW18718.1"/>
    </source>
</evidence>
<name>A0A4P1RVC5_LUPAN</name>
<dbReference type="Pfam" id="PF14364">
    <property type="entry name" value="DUF4408"/>
    <property type="match status" value="1"/>
</dbReference>
<proteinExistence type="predicted"/>
<gene>
    <name evidence="4" type="ORF">TanjilG_13470</name>
</gene>
<feature type="transmembrane region" description="Helical" evidence="2">
    <location>
        <begin position="20"/>
        <end position="40"/>
    </location>
</feature>
<sequence length="232" mass="26138">MMYKEGVIAATTISSIIYSWLIPSSLFIFINLVIATIFIISRFTSSSPKALIHDSLQILRSNPLLDRLSSFNNHQYTQTTESTQPQPVSPPSILERVKSFNLGLLHKDHETVHTTPESENLDDNPQEPKLDLPPLLLQQLQEIKEPEPGSEMEGLESKVSKSGNGDDDNDGGDNDDDNDGGDNDDDDDDDEGKWLKEEKEIGVKADDFINMFKNQLRLQRVDSFNAYRDMLN</sequence>
<evidence type="ECO:0000256" key="1">
    <source>
        <dbReference type="SAM" id="MobiDB-lite"/>
    </source>
</evidence>
<dbReference type="AlphaFoldDB" id="A0A4P1RVC5"/>
<dbReference type="EMBL" id="CM007361">
    <property type="protein sequence ID" value="OIW18718.1"/>
    <property type="molecule type" value="Genomic_DNA"/>
</dbReference>
<feature type="region of interest" description="Disordered" evidence="1">
    <location>
        <begin position="112"/>
        <end position="131"/>
    </location>
</feature>
<organism evidence="4 5">
    <name type="scientific">Lupinus angustifolius</name>
    <name type="common">Narrow-leaved blue lupine</name>
    <dbReference type="NCBI Taxonomy" id="3871"/>
    <lineage>
        <taxon>Eukaryota</taxon>
        <taxon>Viridiplantae</taxon>
        <taxon>Streptophyta</taxon>
        <taxon>Embryophyta</taxon>
        <taxon>Tracheophyta</taxon>
        <taxon>Spermatophyta</taxon>
        <taxon>Magnoliopsida</taxon>
        <taxon>eudicotyledons</taxon>
        <taxon>Gunneridae</taxon>
        <taxon>Pentapetalae</taxon>
        <taxon>rosids</taxon>
        <taxon>fabids</taxon>
        <taxon>Fabales</taxon>
        <taxon>Fabaceae</taxon>
        <taxon>Papilionoideae</taxon>
        <taxon>50 kb inversion clade</taxon>
        <taxon>genistoids sensu lato</taxon>
        <taxon>core genistoids</taxon>
        <taxon>Genisteae</taxon>
        <taxon>Lupinus</taxon>
    </lineage>
</organism>
<evidence type="ECO:0000256" key="2">
    <source>
        <dbReference type="SAM" id="Phobius"/>
    </source>
</evidence>
<dbReference type="Proteomes" id="UP000188354">
    <property type="component" value="Chromosome LG01"/>
</dbReference>